<dbReference type="Pfam" id="PF13181">
    <property type="entry name" value="TPR_8"/>
    <property type="match status" value="1"/>
</dbReference>
<evidence type="ECO:0000313" key="1">
    <source>
        <dbReference type="EMBL" id="KAK1413660.1"/>
    </source>
</evidence>
<protein>
    <submittedName>
        <fullName evidence="1">Uncharacterized protein</fullName>
    </submittedName>
</protein>
<dbReference type="SUPFAM" id="SSF48452">
    <property type="entry name" value="TPR-like"/>
    <property type="match status" value="1"/>
</dbReference>
<proteinExistence type="predicted"/>
<sequence length="273" mass="30824">MLHTEPSFSVYADGEGLISIDKVDLKVKEGSDDFSFANNFQNLGIKEDVDVDVDVNGLELKQRFDEYKMMVDKDPSNPVFLKNYAQFLQSNGDLEGAEEYYFRATQADPKVGESLMQYAKLIWELHHDQDRASGYFEAAVLAAPEDPYISAAYASFMWEIDEDENETNETSPEEEHLKVDEACCDPLVLRNHAQFLQQTKGDLEGAEEYYVRALQADPGDGEVASQCAQLAWELHHDKDKAIGYFEQAVEAAPSDSNILAAYAKFLWEAEDED</sequence>
<dbReference type="PANTHER" id="PTHR26312">
    <property type="entry name" value="TETRATRICOPEPTIDE REPEAT PROTEIN 5"/>
    <property type="match status" value="1"/>
</dbReference>
<organism evidence="1 2">
    <name type="scientific">Tagetes erecta</name>
    <name type="common">African marigold</name>
    <dbReference type="NCBI Taxonomy" id="13708"/>
    <lineage>
        <taxon>Eukaryota</taxon>
        <taxon>Viridiplantae</taxon>
        <taxon>Streptophyta</taxon>
        <taxon>Embryophyta</taxon>
        <taxon>Tracheophyta</taxon>
        <taxon>Spermatophyta</taxon>
        <taxon>Magnoliopsida</taxon>
        <taxon>eudicotyledons</taxon>
        <taxon>Gunneridae</taxon>
        <taxon>Pentapetalae</taxon>
        <taxon>asterids</taxon>
        <taxon>campanulids</taxon>
        <taxon>Asterales</taxon>
        <taxon>Asteraceae</taxon>
        <taxon>Asteroideae</taxon>
        <taxon>Heliantheae alliance</taxon>
        <taxon>Tageteae</taxon>
        <taxon>Tagetes</taxon>
    </lineage>
</organism>
<dbReference type="Gene3D" id="1.25.40.10">
    <property type="entry name" value="Tetratricopeptide repeat domain"/>
    <property type="match status" value="2"/>
</dbReference>
<dbReference type="SMART" id="SM00028">
    <property type="entry name" value="TPR"/>
    <property type="match status" value="3"/>
</dbReference>
<accession>A0AAD8JZG9</accession>
<dbReference type="Pfam" id="PF14559">
    <property type="entry name" value="TPR_19"/>
    <property type="match status" value="1"/>
</dbReference>
<dbReference type="EMBL" id="JAUHHV010000009">
    <property type="protein sequence ID" value="KAK1413660.1"/>
    <property type="molecule type" value="Genomic_DNA"/>
</dbReference>
<dbReference type="InterPro" id="IPR011990">
    <property type="entry name" value="TPR-like_helical_dom_sf"/>
</dbReference>
<dbReference type="AlphaFoldDB" id="A0AAD8JZG9"/>
<keyword evidence="2" id="KW-1185">Reference proteome</keyword>
<dbReference type="Proteomes" id="UP001229421">
    <property type="component" value="Unassembled WGS sequence"/>
</dbReference>
<gene>
    <name evidence="1" type="ORF">QVD17_35436</name>
</gene>
<comment type="caution">
    <text evidence="1">The sequence shown here is derived from an EMBL/GenBank/DDBJ whole genome shotgun (WGS) entry which is preliminary data.</text>
</comment>
<dbReference type="PANTHER" id="PTHR26312:SF225">
    <property type="entry name" value="TPR REPEAT PROTEIN"/>
    <property type="match status" value="1"/>
</dbReference>
<evidence type="ECO:0000313" key="2">
    <source>
        <dbReference type="Proteomes" id="UP001229421"/>
    </source>
</evidence>
<reference evidence="1" key="1">
    <citation type="journal article" date="2023" name="bioRxiv">
        <title>Improved chromosome-level genome assembly for marigold (Tagetes erecta).</title>
        <authorList>
            <person name="Jiang F."/>
            <person name="Yuan L."/>
            <person name="Wang S."/>
            <person name="Wang H."/>
            <person name="Xu D."/>
            <person name="Wang A."/>
            <person name="Fan W."/>
        </authorList>
    </citation>
    <scope>NUCLEOTIDE SEQUENCE</scope>
    <source>
        <strain evidence="1">WSJ</strain>
        <tissue evidence="1">Leaf</tissue>
    </source>
</reference>
<name>A0AAD8JZG9_TARER</name>
<dbReference type="InterPro" id="IPR019734">
    <property type="entry name" value="TPR_rpt"/>
</dbReference>